<dbReference type="Proteomes" id="UP001575181">
    <property type="component" value="Unassembled WGS sequence"/>
</dbReference>
<feature type="binding site" evidence="10">
    <location>
        <begin position="11"/>
        <end position="18"/>
    </location>
    <ligand>
        <name>ATP</name>
        <dbReference type="ChEBI" id="CHEBI:30616"/>
    </ligand>
</feature>
<keyword evidence="7 10" id="KW-0067">ATP-binding</keyword>
<keyword evidence="8 10" id="KW-0460">Magnesium</keyword>
<comment type="catalytic activity">
    <reaction evidence="9 10 11">
        <text>adenosine(37) in tRNA + dimethylallyl diphosphate = N(6)-dimethylallyladenosine(37) in tRNA + diphosphate</text>
        <dbReference type="Rhea" id="RHEA:26482"/>
        <dbReference type="Rhea" id="RHEA-COMP:10162"/>
        <dbReference type="Rhea" id="RHEA-COMP:10375"/>
        <dbReference type="ChEBI" id="CHEBI:33019"/>
        <dbReference type="ChEBI" id="CHEBI:57623"/>
        <dbReference type="ChEBI" id="CHEBI:74411"/>
        <dbReference type="ChEBI" id="CHEBI:74415"/>
        <dbReference type="EC" id="2.5.1.75"/>
    </reaction>
</comment>
<accession>A0ABV4TYY8</accession>
<feature type="site" description="Interaction with substrate tRNA" evidence="10">
    <location>
        <position position="124"/>
    </location>
</feature>
<keyword evidence="5 10" id="KW-0819">tRNA processing</keyword>
<name>A0ABV4TYY8_9GAMM</name>
<feature type="region of interest" description="Interaction with substrate tRNA" evidence="10">
    <location>
        <begin position="36"/>
        <end position="39"/>
    </location>
</feature>
<organism evidence="14 15">
    <name type="scientific">Thiohalorhabdus methylotrophus</name>
    <dbReference type="NCBI Taxonomy" id="3242694"/>
    <lineage>
        <taxon>Bacteria</taxon>
        <taxon>Pseudomonadati</taxon>
        <taxon>Pseudomonadota</taxon>
        <taxon>Gammaproteobacteria</taxon>
        <taxon>Thiohalorhabdales</taxon>
        <taxon>Thiohalorhabdaceae</taxon>
        <taxon>Thiohalorhabdus</taxon>
    </lineage>
</organism>
<evidence type="ECO:0000256" key="8">
    <source>
        <dbReference type="ARBA" id="ARBA00022842"/>
    </source>
</evidence>
<comment type="similarity">
    <text evidence="3 10 13">Belongs to the IPP transferase family.</text>
</comment>
<evidence type="ECO:0000256" key="2">
    <source>
        <dbReference type="ARBA" id="ARBA00003213"/>
    </source>
</evidence>
<dbReference type="PANTHER" id="PTHR11088">
    <property type="entry name" value="TRNA DIMETHYLALLYLTRANSFERASE"/>
    <property type="match status" value="1"/>
</dbReference>
<dbReference type="Pfam" id="PF01715">
    <property type="entry name" value="IPPT"/>
    <property type="match status" value="1"/>
</dbReference>
<comment type="function">
    <text evidence="2 10 12">Catalyzes the transfer of a dimethylallyl group onto the adenine at position 37 in tRNAs that read codons beginning with uridine, leading to the formation of N6-(dimethylallyl)adenosine (i(6)A).</text>
</comment>
<evidence type="ECO:0000256" key="10">
    <source>
        <dbReference type="HAMAP-Rule" id="MF_00185"/>
    </source>
</evidence>
<dbReference type="NCBIfam" id="TIGR00174">
    <property type="entry name" value="miaA"/>
    <property type="match status" value="1"/>
</dbReference>
<evidence type="ECO:0000256" key="7">
    <source>
        <dbReference type="ARBA" id="ARBA00022840"/>
    </source>
</evidence>
<evidence type="ECO:0000256" key="11">
    <source>
        <dbReference type="RuleBase" id="RU003783"/>
    </source>
</evidence>
<dbReference type="SUPFAM" id="SSF52540">
    <property type="entry name" value="P-loop containing nucleoside triphosphate hydrolases"/>
    <property type="match status" value="1"/>
</dbReference>
<feature type="binding site" evidence="10">
    <location>
        <begin position="13"/>
        <end position="18"/>
    </location>
    <ligand>
        <name>substrate</name>
    </ligand>
</feature>
<gene>
    <name evidence="10 14" type="primary">miaA</name>
    <name evidence="14" type="ORF">ACERLL_15855</name>
</gene>
<dbReference type="PANTHER" id="PTHR11088:SF60">
    <property type="entry name" value="TRNA DIMETHYLALLYLTRANSFERASE"/>
    <property type="match status" value="1"/>
</dbReference>
<dbReference type="GO" id="GO:0052381">
    <property type="term" value="F:tRNA dimethylallyltransferase activity"/>
    <property type="evidence" value="ECO:0007669"/>
    <property type="project" value="UniProtKB-EC"/>
</dbReference>
<evidence type="ECO:0000256" key="1">
    <source>
        <dbReference type="ARBA" id="ARBA00001946"/>
    </source>
</evidence>
<evidence type="ECO:0000256" key="6">
    <source>
        <dbReference type="ARBA" id="ARBA00022741"/>
    </source>
</evidence>
<comment type="subunit">
    <text evidence="10">Monomer.</text>
</comment>
<keyword evidence="6 10" id="KW-0547">Nucleotide-binding</keyword>
<dbReference type="EC" id="2.5.1.75" evidence="10"/>
<dbReference type="Gene3D" id="1.10.20.140">
    <property type="match status" value="1"/>
</dbReference>
<feature type="region of interest" description="Interaction with substrate tRNA" evidence="10">
    <location>
        <begin position="160"/>
        <end position="164"/>
    </location>
</feature>
<evidence type="ECO:0000256" key="13">
    <source>
        <dbReference type="RuleBase" id="RU003785"/>
    </source>
</evidence>
<sequence length="312" mass="34894">MGGRCALFLLGATATGKTELALALADRFPVALINADSAQIYRGMDVGTAKPPPEVRKRYPHALMDFRDPNEPFSAGEYARSAREAAENAFARNRVPLLVGGTGLYFSAFARGLADLPEADPDLRARLRDEADARGWPALHERLHRLDPEAADRIDPGDAQRIQRALEVHAVTGRPITELQKESGLPPVGYPILRLGLWLPKEEIWRRVEQRFRRMLEGGLIEEARALLAAGVDPDSPAFRSVGYRQAREYLQGARDREGLLEAGVVATRRLAKRQRTWFRKEPEVEWFRPGEVEAVAERVRSFLQSRGWAGV</sequence>
<dbReference type="RefSeq" id="WP_373657079.1">
    <property type="nucleotide sequence ID" value="NZ_JBGUAW010000012.1"/>
</dbReference>
<evidence type="ECO:0000256" key="12">
    <source>
        <dbReference type="RuleBase" id="RU003784"/>
    </source>
</evidence>
<dbReference type="HAMAP" id="MF_00185">
    <property type="entry name" value="IPP_trans"/>
    <property type="match status" value="1"/>
</dbReference>
<keyword evidence="4 10" id="KW-0808">Transferase</keyword>
<dbReference type="InterPro" id="IPR027417">
    <property type="entry name" value="P-loop_NTPase"/>
</dbReference>
<evidence type="ECO:0000256" key="4">
    <source>
        <dbReference type="ARBA" id="ARBA00022679"/>
    </source>
</evidence>
<reference evidence="14 15" key="1">
    <citation type="submission" date="2024-08" db="EMBL/GenBank/DDBJ databases">
        <title>Whole-genome sequencing of halo(alkali)philic microorganisms from hypersaline lakes.</title>
        <authorList>
            <person name="Sorokin D.Y."/>
            <person name="Merkel A.Y."/>
            <person name="Messina E."/>
            <person name="Yakimov M."/>
        </authorList>
    </citation>
    <scope>NUCLEOTIDE SEQUENCE [LARGE SCALE GENOMIC DNA]</scope>
    <source>
        <strain evidence="14 15">Cl-TMA</strain>
    </source>
</reference>
<dbReference type="Gene3D" id="3.40.50.300">
    <property type="entry name" value="P-loop containing nucleotide triphosphate hydrolases"/>
    <property type="match status" value="1"/>
</dbReference>
<evidence type="ECO:0000313" key="14">
    <source>
        <dbReference type="EMBL" id="MFA9462289.1"/>
    </source>
</evidence>
<dbReference type="InterPro" id="IPR018022">
    <property type="entry name" value="IPT"/>
</dbReference>
<dbReference type="EMBL" id="JBGUAW010000012">
    <property type="protein sequence ID" value="MFA9462289.1"/>
    <property type="molecule type" value="Genomic_DNA"/>
</dbReference>
<comment type="cofactor">
    <cofactor evidence="1 10">
        <name>Mg(2+)</name>
        <dbReference type="ChEBI" id="CHEBI:18420"/>
    </cofactor>
</comment>
<evidence type="ECO:0000313" key="15">
    <source>
        <dbReference type="Proteomes" id="UP001575181"/>
    </source>
</evidence>
<dbReference type="InterPro" id="IPR039657">
    <property type="entry name" value="Dimethylallyltransferase"/>
</dbReference>
<keyword evidence="15" id="KW-1185">Reference proteome</keyword>
<comment type="caution">
    <text evidence="10">Lacks conserved residue(s) required for the propagation of feature annotation.</text>
</comment>
<comment type="caution">
    <text evidence="14">The sequence shown here is derived from an EMBL/GenBank/DDBJ whole genome shotgun (WGS) entry which is preliminary data.</text>
</comment>
<protein>
    <recommendedName>
        <fullName evidence="10">tRNA dimethylallyltransferase</fullName>
        <ecNumber evidence="10">2.5.1.75</ecNumber>
    </recommendedName>
    <alternativeName>
        <fullName evidence="10">Dimethylallyl diphosphate:tRNA dimethylallyltransferase</fullName>
        <shortName evidence="10">DMAPP:tRNA dimethylallyltransferase</shortName>
        <shortName evidence="10">DMATase</shortName>
    </alternativeName>
    <alternativeName>
        <fullName evidence="10">Isopentenyl-diphosphate:tRNA isopentenyltransferase</fullName>
        <shortName evidence="10">IPP transferase</shortName>
        <shortName evidence="10">IPPT</shortName>
        <shortName evidence="10">IPTase</shortName>
    </alternativeName>
</protein>
<evidence type="ECO:0000256" key="3">
    <source>
        <dbReference type="ARBA" id="ARBA00005842"/>
    </source>
</evidence>
<proteinExistence type="inferred from homology"/>
<feature type="site" description="Interaction with substrate tRNA" evidence="10">
    <location>
        <position position="102"/>
    </location>
</feature>
<evidence type="ECO:0000256" key="9">
    <source>
        <dbReference type="ARBA" id="ARBA00049563"/>
    </source>
</evidence>
<evidence type="ECO:0000256" key="5">
    <source>
        <dbReference type="ARBA" id="ARBA00022694"/>
    </source>
</evidence>